<name>A0A1G8QNC0_9RHOB</name>
<protein>
    <submittedName>
        <fullName evidence="5">2-methylcitrate dehydratase PrpD</fullName>
    </submittedName>
</protein>
<accession>A0A1G8QNC0</accession>
<dbReference type="InterPro" id="IPR005656">
    <property type="entry name" value="MmgE_PrpD"/>
</dbReference>
<dbReference type="AlphaFoldDB" id="A0A1G8QNC0"/>
<dbReference type="InterPro" id="IPR042183">
    <property type="entry name" value="MmgE/PrpD_sf_1"/>
</dbReference>
<dbReference type="Gene3D" id="1.10.4100.10">
    <property type="entry name" value="2-methylcitrate dehydratase PrpD"/>
    <property type="match status" value="1"/>
</dbReference>
<evidence type="ECO:0000259" key="3">
    <source>
        <dbReference type="Pfam" id="PF03972"/>
    </source>
</evidence>
<dbReference type="Pfam" id="PF19305">
    <property type="entry name" value="MmgE_PrpD_C"/>
    <property type="match status" value="1"/>
</dbReference>
<sequence length="449" mass="46957">MDRRMLTSLAAYVVQARDIPLAGQTREAALRCLFDLIVAAAAGHADRGPQAVRRVADLMGQGPVPVWFSGRTASALGAAWANSAAASAQDLDDGHRLARGHPGAVVIPAALAVGQARQASWERILSAIAIGYEVGITIAAARRSYGNTGTWGAYAAAATAGALSGTSAAVLEHALAIAGETAPNQLFASAPPPRDPDPEGSDVKEGIPWSVVTGIAALHLAEAGHSGPRNILDSARHYDLQGPLRIGEDPQICRVYHKLYACCRHVHAPLEALLGLRAAHDLTGAEAITVETTSGALRISNLTRPANLTDLQYSIPYCLALALRRGERGLMHLRQDVLHDPAVEALAQRVSLVLSADLDARFPQETLARVTVSGSGRRLVSPVTSPRGEASDPLSWEDLQGKARAVTDSLGAPLLGRALQDLAADLAADRVAGVDGLLARPLDQIAAQP</sequence>
<dbReference type="Gene3D" id="3.30.1330.120">
    <property type="entry name" value="2-methylcitrate dehydratase PrpD"/>
    <property type="match status" value="1"/>
</dbReference>
<evidence type="ECO:0000313" key="5">
    <source>
        <dbReference type="EMBL" id="SDJ05610.1"/>
    </source>
</evidence>
<feature type="domain" description="MmgE/PrpD C-terminal" evidence="4">
    <location>
        <begin position="260"/>
        <end position="411"/>
    </location>
</feature>
<proteinExistence type="inferred from homology"/>
<dbReference type="EMBL" id="FNEJ01000016">
    <property type="protein sequence ID" value="SDJ05610.1"/>
    <property type="molecule type" value="Genomic_DNA"/>
</dbReference>
<evidence type="ECO:0000256" key="1">
    <source>
        <dbReference type="ARBA" id="ARBA00006174"/>
    </source>
</evidence>
<feature type="compositionally biased region" description="Basic and acidic residues" evidence="2">
    <location>
        <begin position="194"/>
        <end position="204"/>
    </location>
</feature>
<dbReference type="SUPFAM" id="SSF103378">
    <property type="entry name" value="2-methylcitrate dehydratase PrpD"/>
    <property type="match status" value="1"/>
</dbReference>
<dbReference type="InterPro" id="IPR045336">
    <property type="entry name" value="MmgE_PrpD_N"/>
</dbReference>
<keyword evidence="6" id="KW-1185">Reference proteome</keyword>
<dbReference type="Pfam" id="PF03972">
    <property type="entry name" value="MmgE_PrpD_N"/>
    <property type="match status" value="1"/>
</dbReference>
<dbReference type="PANTHER" id="PTHR16943">
    <property type="entry name" value="2-METHYLCITRATE DEHYDRATASE-RELATED"/>
    <property type="match status" value="1"/>
</dbReference>
<dbReference type="Proteomes" id="UP000199093">
    <property type="component" value="Unassembled WGS sequence"/>
</dbReference>
<organism evidence="5 6">
    <name type="scientific">Salipiger marinus</name>
    <dbReference type="NCBI Taxonomy" id="555512"/>
    <lineage>
        <taxon>Bacteria</taxon>
        <taxon>Pseudomonadati</taxon>
        <taxon>Pseudomonadota</taxon>
        <taxon>Alphaproteobacteria</taxon>
        <taxon>Rhodobacterales</taxon>
        <taxon>Roseobacteraceae</taxon>
        <taxon>Salipiger</taxon>
    </lineage>
</organism>
<feature type="region of interest" description="Disordered" evidence="2">
    <location>
        <begin position="185"/>
        <end position="204"/>
    </location>
</feature>
<dbReference type="GO" id="GO:0016829">
    <property type="term" value="F:lyase activity"/>
    <property type="evidence" value="ECO:0007669"/>
    <property type="project" value="InterPro"/>
</dbReference>
<dbReference type="InterPro" id="IPR042188">
    <property type="entry name" value="MmgE/PrpD_sf_2"/>
</dbReference>
<evidence type="ECO:0000259" key="4">
    <source>
        <dbReference type="Pfam" id="PF19305"/>
    </source>
</evidence>
<dbReference type="InterPro" id="IPR036148">
    <property type="entry name" value="MmgE/PrpD_sf"/>
</dbReference>
<comment type="similarity">
    <text evidence="1">Belongs to the PrpD family.</text>
</comment>
<dbReference type="RefSeq" id="WP_207543653.1">
    <property type="nucleotide sequence ID" value="NZ_FNEJ01000016.1"/>
</dbReference>
<dbReference type="InterPro" id="IPR045337">
    <property type="entry name" value="MmgE_PrpD_C"/>
</dbReference>
<evidence type="ECO:0000313" key="6">
    <source>
        <dbReference type="Proteomes" id="UP000199093"/>
    </source>
</evidence>
<evidence type="ECO:0000256" key="2">
    <source>
        <dbReference type="SAM" id="MobiDB-lite"/>
    </source>
</evidence>
<reference evidence="5 6" key="1">
    <citation type="submission" date="2016-10" db="EMBL/GenBank/DDBJ databases">
        <authorList>
            <person name="de Groot N.N."/>
        </authorList>
    </citation>
    <scope>NUCLEOTIDE SEQUENCE [LARGE SCALE GENOMIC DNA]</scope>
    <source>
        <strain evidence="5 6">DSM 26424</strain>
    </source>
</reference>
<dbReference type="PANTHER" id="PTHR16943:SF8">
    <property type="entry name" value="2-METHYLCITRATE DEHYDRATASE"/>
    <property type="match status" value="1"/>
</dbReference>
<dbReference type="STRING" id="555512.SAMN04487993_101663"/>
<gene>
    <name evidence="5" type="ORF">SAMN04487993_101663</name>
</gene>
<feature type="domain" description="MmgE/PrpD N-terminal" evidence="3">
    <location>
        <begin position="8"/>
        <end position="235"/>
    </location>
</feature>